<evidence type="ECO:0000256" key="1">
    <source>
        <dbReference type="ARBA" id="ARBA00004651"/>
    </source>
</evidence>
<keyword evidence="6 8" id="KW-1133">Transmembrane helix</keyword>
<keyword evidence="10" id="KW-1185">Reference proteome</keyword>
<gene>
    <name evidence="9" type="ORF">PRLR5076_04780</name>
</gene>
<evidence type="ECO:0000256" key="5">
    <source>
        <dbReference type="ARBA" id="ARBA00022692"/>
    </source>
</evidence>
<keyword evidence="7 8" id="KW-0472">Membrane</keyword>
<keyword evidence="4" id="KW-0808">Transferase</keyword>
<proteinExistence type="predicted"/>
<reference evidence="9" key="1">
    <citation type="journal article" date="2022" name="Int. J. Syst. Evol. Microbiol.">
        <title>Prevotella lacticifex sp. nov., isolated from the rumen of cows.</title>
        <authorList>
            <person name="Shinkai T."/>
            <person name="Ikeyama N."/>
            <person name="Kumagai M."/>
            <person name="Ohmori H."/>
            <person name="Sakamoto M."/>
            <person name="Ohkuma M."/>
            <person name="Mitsumori M."/>
        </authorList>
    </citation>
    <scope>NUCLEOTIDE SEQUENCE</scope>
    <source>
        <strain evidence="9">R5076</strain>
    </source>
</reference>
<feature type="transmembrane region" description="Helical" evidence="8">
    <location>
        <begin position="12"/>
        <end position="32"/>
    </location>
</feature>
<evidence type="ECO:0000256" key="8">
    <source>
        <dbReference type="SAM" id="Phobius"/>
    </source>
</evidence>
<sequence length="464" mass="51972">MITINVNIQKTYCAIAAVYLATLLAVVAIWGYTPCNDSNGYIELARQSIAYGEPYPCWPTIYGKPFIWNIGQINLIALSLWTTGSIMPVVVLMCVMKATTALLVATTGRKLFGPYAGLAAIVLFVLYPNNWGQSTMILSEIPAITFAMTAVAMMVGEGSGTTKNNSNYGPFKDNKGLGHSKNVLKTVPWRAMAAGALLALANWFRSISLVFLVAFFLYYLIFSRRQIISRFVPLMVGYVAFIIIVGTSCWMRTGYFIYQGDTLWFNMAEATYETSVAPHYGSEMYPRGTARYIAGREHMTAIECSAIWRERSLEWLKDHKIDYLEKVPGRLMYMYVNDMDNLAAFLSDKSKAENNYITLPYRHLLTEIGSLSGVQKLAVMNLVYYLFLLAGFVVTTIVMLVKRVNIKQLFLPVFIVVGGSLAIVLAVHGETRFKEPFMPFIFIVVGSGLQHFYSWRKAGKECGK</sequence>
<accession>A0A9R1C7U5</accession>
<dbReference type="GO" id="GO:0009103">
    <property type="term" value="P:lipopolysaccharide biosynthetic process"/>
    <property type="evidence" value="ECO:0007669"/>
    <property type="project" value="UniProtKB-ARBA"/>
</dbReference>
<dbReference type="PANTHER" id="PTHR33908">
    <property type="entry name" value="MANNOSYLTRANSFERASE YKCB-RELATED"/>
    <property type="match status" value="1"/>
</dbReference>
<dbReference type="GO" id="GO:0005886">
    <property type="term" value="C:plasma membrane"/>
    <property type="evidence" value="ECO:0007669"/>
    <property type="project" value="UniProtKB-SubCell"/>
</dbReference>
<dbReference type="GeneID" id="72468533"/>
<feature type="transmembrane region" description="Helical" evidence="8">
    <location>
        <begin position="203"/>
        <end position="222"/>
    </location>
</feature>
<keyword evidence="3" id="KW-0328">Glycosyltransferase</keyword>
<dbReference type="RefSeq" id="WP_223929467.1">
    <property type="nucleotide sequence ID" value="NZ_BPTU01000003.1"/>
</dbReference>
<feature type="transmembrane region" description="Helical" evidence="8">
    <location>
        <begin position="234"/>
        <end position="258"/>
    </location>
</feature>
<evidence type="ECO:0000313" key="9">
    <source>
        <dbReference type="EMBL" id="GJG57627.1"/>
    </source>
</evidence>
<evidence type="ECO:0000256" key="7">
    <source>
        <dbReference type="ARBA" id="ARBA00023136"/>
    </source>
</evidence>
<keyword evidence="5 8" id="KW-0812">Transmembrane</keyword>
<feature type="transmembrane region" description="Helical" evidence="8">
    <location>
        <begin position="112"/>
        <end position="129"/>
    </location>
</feature>
<dbReference type="InterPro" id="IPR050297">
    <property type="entry name" value="LipidA_mod_glycosyltrf_83"/>
</dbReference>
<feature type="transmembrane region" description="Helical" evidence="8">
    <location>
        <begin position="408"/>
        <end position="425"/>
    </location>
</feature>
<dbReference type="PANTHER" id="PTHR33908:SF11">
    <property type="entry name" value="MEMBRANE PROTEIN"/>
    <property type="match status" value="1"/>
</dbReference>
<comment type="caution">
    <text evidence="9">The sequence shown here is derived from an EMBL/GenBank/DDBJ whole genome shotgun (WGS) entry which is preliminary data.</text>
</comment>
<evidence type="ECO:0000256" key="4">
    <source>
        <dbReference type="ARBA" id="ARBA00022679"/>
    </source>
</evidence>
<organism evidence="9 10">
    <name type="scientific">Prevotella lacticifex</name>
    <dbReference type="NCBI Taxonomy" id="2854755"/>
    <lineage>
        <taxon>Bacteria</taxon>
        <taxon>Pseudomonadati</taxon>
        <taxon>Bacteroidota</taxon>
        <taxon>Bacteroidia</taxon>
        <taxon>Bacteroidales</taxon>
        <taxon>Prevotellaceae</taxon>
        <taxon>Prevotella</taxon>
    </lineage>
</organism>
<dbReference type="Proteomes" id="UP000825483">
    <property type="component" value="Unassembled WGS sequence"/>
</dbReference>
<dbReference type="GO" id="GO:0016763">
    <property type="term" value="F:pentosyltransferase activity"/>
    <property type="evidence" value="ECO:0007669"/>
    <property type="project" value="TreeGrafter"/>
</dbReference>
<name>A0A9R1C7U5_9BACT</name>
<feature type="transmembrane region" description="Helical" evidence="8">
    <location>
        <begin position="382"/>
        <end position="401"/>
    </location>
</feature>
<protein>
    <submittedName>
        <fullName evidence="9">Uncharacterized protein</fullName>
    </submittedName>
</protein>
<evidence type="ECO:0000256" key="6">
    <source>
        <dbReference type="ARBA" id="ARBA00022989"/>
    </source>
</evidence>
<evidence type="ECO:0000256" key="3">
    <source>
        <dbReference type="ARBA" id="ARBA00022676"/>
    </source>
</evidence>
<keyword evidence="2" id="KW-1003">Cell membrane</keyword>
<evidence type="ECO:0000256" key="2">
    <source>
        <dbReference type="ARBA" id="ARBA00022475"/>
    </source>
</evidence>
<dbReference type="AlphaFoldDB" id="A0A9R1C7U5"/>
<comment type="subcellular location">
    <subcellularLocation>
        <location evidence="1">Cell membrane</location>
        <topology evidence="1">Multi-pass membrane protein</topology>
    </subcellularLocation>
</comment>
<feature type="transmembrane region" description="Helical" evidence="8">
    <location>
        <begin position="437"/>
        <end position="455"/>
    </location>
</feature>
<evidence type="ECO:0000313" key="10">
    <source>
        <dbReference type="Proteomes" id="UP000825483"/>
    </source>
</evidence>
<dbReference type="EMBL" id="BPUB01000001">
    <property type="protein sequence ID" value="GJG57627.1"/>
    <property type="molecule type" value="Genomic_DNA"/>
</dbReference>